<proteinExistence type="predicted"/>
<dbReference type="Pfam" id="PF20696">
    <property type="entry name" value="UbiD_C"/>
    <property type="match status" value="1"/>
</dbReference>
<name>A0ABS5PPB3_9FIRM</name>
<protein>
    <submittedName>
        <fullName evidence="4">UbiD family decarboxylase</fullName>
    </submittedName>
</protein>
<dbReference type="Pfam" id="PF20695">
    <property type="entry name" value="UbiD_N"/>
    <property type="match status" value="1"/>
</dbReference>
<dbReference type="Gene3D" id="3.40.1670.10">
    <property type="entry name" value="UbiD C-terminal domain-like"/>
    <property type="match status" value="1"/>
</dbReference>
<dbReference type="PANTHER" id="PTHR30108:SF17">
    <property type="entry name" value="FERULIC ACID DECARBOXYLASE 1"/>
    <property type="match status" value="1"/>
</dbReference>
<evidence type="ECO:0000259" key="1">
    <source>
        <dbReference type="Pfam" id="PF01977"/>
    </source>
</evidence>
<gene>
    <name evidence="4" type="ORF">KHM83_05845</name>
</gene>
<sequence>MTYLEAQDHLAKIKKEVVINHELAGVTKLFDGEKTCLFENVKHYEMPVISNVVFDRKSIADSVGVEVDKLIDKYLACMAEPLPCEYSQEKPAHKSCVQVGDAVNLLELPIPIHHEKDGGQYITAGLLIVKDVATGKQNVSIHRLQVFNEKEMGILILPRHLWHLFSQYEARGEALDIAICIGAAPALLLASQAITPYGVDELEIANAMLDNQLKLVKCETVNVDVPEHCEIVIEGKLVPSVRKVEGPFGEFPRYYGPAGDRPVINVTAICRREDAIYHTILPGTKEHLLLGGIAREASMLRTIAHTVPTVKAVHITFGSSCRYHAVVSIKKEHEGEGKNAILAAFSNSHEIKHVIVVDDDIDIFDADHVEWALATRFQAGEDLMLIKGSLGSKLDPSSDKGISDKIGLDATLRLDRDSNKFQVMRIPGLEQMKREDYL</sequence>
<evidence type="ECO:0000259" key="2">
    <source>
        <dbReference type="Pfam" id="PF20695"/>
    </source>
</evidence>
<dbReference type="InterPro" id="IPR002830">
    <property type="entry name" value="UbiD"/>
</dbReference>
<dbReference type="InterPro" id="IPR049381">
    <property type="entry name" value="UbiD-like_C"/>
</dbReference>
<dbReference type="Pfam" id="PF01977">
    <property type="entry name" value="UbiD"/>
    <property type="match status" value="1"/>
</dbReference>
<dbReference type="SUPFAM" id="SSF50475">
    <property type="entry name" value="FMN-binding split barrel"/>
    <property type="match status" value="1"/>
</dbReference>
<dbReference type="Proteomes" id="UP000746471">
    <property type="component" value="Unassembled WGS sequence"/>
</dbReference>
<dbReference type="InterPro" id="IPR049383">
    <property type="entry name" value="UbiD-like_N"/>
</dbReference>
<comment type="caution">
    <text evidence="4">The sequence shown here is derived from an EMBL/GenBank/DDBJ whole genome shotgun (WGS) entry which is preliminary data.</text>
</comment>
<keyword evidence="5" id="KW-1185">Reference proteome</keyword>
<feature type="domain" description="3-octaprenyl-4-hydroxybenzoate carboxy-lyase-like Rift-related" evidence="1">
    <location>
        <begin position="92"/>
        <end position="284"/>
    </location>
</feature>
<evidence type="ECO:0000259" key="3">
    <source>
        <dbReference type="Pfam" id="PF20696"/>
    </source>
</evidence>
<dbReference type="InterPro" id="IPR048304">
    <property type="entry name" value="UbiD_Rift_dom"/>
</dbReference>
<evidence type="ECO:0000313" key="5">
    <source>
        <dbReference type="Proteomes" id="UP000746471"/>
    </source>
</evidence>
<reference evidence="4 5" key="1">
    <citation type="submission" date="2021-05" db="EMBL/GenBank/DDBJ databases">
        <title>Fusibacter ferrireducens sp. nov., an anaerobic, sulfur- and Fe-reducing bacterium isolated from the mangrove sediment.</title>
        <authorList>
            <person name="Qiu D."/>
        </authorList>
    </citation>
    <scope>NUCLEOTIDE SEQUENCE [LARGE SCALE GENOMIC DNA]</scope>
    <source>
        <strain evidence="4 5">DSM 12116</strain>
    </source>
</reference>
<feature type="domain" description="3-octaprenyl-4-hydroxybenzoate carboxy-lyase-like N-terminal" evidence="2">
    <location>
        <begin position="3"/>
        <end position="77"/>
    </location>
</feature>
<dbReference type="NCBIfam" id="TIGR00148">
    <property type="entry name" value="UbiD family decarboxylase"/>
    <property type="match status" value="1"/>
</dbReference>
<dbReference type="EMBL" id="JAHBCL010000008">
    <property type="protein sequence ID" value="MBS7526191.1"/>
    <property type="molecule type" value="Genomic_DNA"/>
</dbReference>
<evidence type="ECO:0000313" key="4">
    <source>
        <dbReference type="EMBL" id="MBS7526191.1"/>
    </source>
</evidence>
<dbReference type="SUPFAM" id="SSF143968">
    <property type="entry name" value="UbiD C-terminal domain-like"/>
    <property type="match status" value="1"/>
</dbReference>
<accession>A0ABS5PPB3</accession>
<feature type="domain" description="3-octaprenyl-4-hydroxybenzoate carboxy-lyase-like C-terminal" evidence="3">
    <location>
        <begin position="290"/>
        <end position="410"/>
    </location>
</feature>
<organism evidence="4 5">
    <name type="scientific">Fusibacter paucivorans</name>
    <dbReference type="NCBI Taxonomy" id="76009"/>
    <lineage>
        <taxon>Bacteria</taxon>
        <taxon>Bacillati</taxon>
        <taxon>Bacillota</taxon>
        <taxon>Clostridia</taxon>
        <taxon>Eubacteriales</taxon>
        <taxon>Eubacteriales Family XII. Incertae Sedis</taxon>
        <taxon>Fusibacter</taxon>
    </lineage>
</organism>
<dbReference type="PANTHER" id="PTHR30108">
    <property type="entry name" value="3-OCTAPRENYL-4-HYDROXYBENZOATE CARBOXY-LYASE-RELATED"/>
    <property type="match status" value="1"/>
</dbReference>